<accession>A0ABX5Y5N5</accession>
<keyword evidence="10" id="KW-1185">Reference proteome</keyword>
<protein>
    <submittedName>
        <fullName evidence="9">ABC transporter permease</fullName>
    </submittedName>
</protein>
<feature type="domain" description="ABC transmembrane type-1" evidence="8">
    <location>
        <begin position="120"/>
        <end position="324"/>
    </location>
</feature>
<keyword evidence="6 7" id="KW-0472">Membrane</keyword>
<dbReference type="PANTHER" id="PTHR43163">
    <property type="entry name" value="DIPEPTIDE TRANSPORT SYSTEM PERMEASE PROTEIN DPPB-RELATED"/>
    <property type="match status" value="1"/>
</dbReference>
<feature type="transmembrane region" description="Helical" evidence="7">
    <location>
        <begin position="303"/>
        <end position="324"/>
    </location>
</feature>
<gene>
    <name evidence="9" type="ORF">FQA45_03305</name>
</gene>
<dbReference type="Gene3D" id="1.10.3720.10">
    <property type="entry name" value="MetI-like"/>
    <property type="match status" value="1"/>
</dbReference>
<dbReference type="PANTHER" id="PTHR43163:SF9">
    <property type="entry name" value="ABC TRANSPORTER PERMEASE PROTEIN"/>
    <property type="match status" value="1"/>
</dbReference>
<dbReference type="Pfam" id="PF00528">
    <property type="entry name" value="BPD_transp_1"/>
    <property type="match status" value="1"/>
</dbReference>
<name>A0ABX5Y5N5_9MICC</name>
<proteinExistence type="inferred from homology"/>
<dbReference type="InterPro" id="IPR035906">
    <property type="entry name" value="MetI-like_sf"/>
</dbReference>
<feature type="transmembrane region" description="Helical" evidence="7">
    <location>
        <begin position="206"/>
        <end position="224"/>
    </location>
</feature>
<sequence>MGANWTVDQQVKARFAAHRWNLVGTLLIRRMLVALPATAALTAVVFALAGIAPFNPLASYLGSSYAHTSLDLRDQLRAELGFDQSWIQVWTHWISHALQGDFGVSVIAARPVTQVLAERIPLTALLTATGLLMAILAALLLSLGAAKYRHGILDRLAQAVAQLAQSVPVFVVALLAIAMIALPLGWPTGGIAAAGTRPTPGSVMVHLILPASVLAFSLLPWLLLNLRASLIEALDSDAVLAARGRGASQILLKEALPQALLPFITVIGSRLGELITGALIIETIFAWPGIASAVIDSAIAGDFALLAAVTACSALAVFAGNALADAAYLIADARVAHA</sequence>
<evidence type="ECO:0000256" key="3">
    <source>
        <dbReference type="ARBA" id="ARBA00022475"/>
    </source>
</evidence>
<feature type="transmembrane region" description="Helical" evidence="7">
    <location>
        <begin position="271"/>
        <end position="291"/>
    </location>
</feature>
<comment type="subcellular location">
    <subcellularLocation>
        <location evidence="1 7">Cell membrane</location>
        <topology evidence="1 7">Multi-pass membrane protein</topology>
    </subcellularLocation>
</comment>
<evidence type="ECO:0000256" key="2">
    <source>
        <dbReference type="ARBA" id="ARBA00022448"/>
    </source>
</evidence>
<keyword evidence="3" id="KW-1003">Cell membrane</keyword>
<evidence type="ECO:0000256" key="5">
    <source>
        <dbReference type="ARBA" id="ARBA00022989"/>
    </source>
</evidence>
<dbReference type="CDD" id="cd06261">
    <property type="entry name" value="TM_PBP2"/>
    <property type="match status" value="1"/>
</dbReference>
<keyword evidence="4 7" id="KW-0812">Transmembrane</keyword>
<evidence type="ECO:0000313" key="10">
    <source>
        <dbReference type="Proteomes" id="UP000320717"/>
    </source>
</evidence>
<dbReference type="InterPro" id="IPR000515">
    <property type="entry name" value="MetI-like"/>
</dbReference>
<feature type="transmembrane region" description="Helical" evidence="7">
    <location>
        <begin position="32"/>
        <end position="54"/>
    </location>
</feature>
<keyword evidence="5 7" id="KW-1133">Transmembrane helix</keyword>
<feature type="transmembrane region" description="Helical" evidence="7">
    <location>
        <begin position="120"/>
        <end position="146"/>
    </location>
</feature>
<dbReference type="SUPFAM" id="SSF161098">
    <property type="entry name" value="MetI-like"/>
    <property type="match status" value="1"/>
</dbReference>
<evidence type="ECO:0000259" key="8">
    <source>
        <dbReference type="PROSITE" id="PS50928"/>
    </source>
</evidence>
<dbReference type="PROSITE" id="PS50928">
    <property type="entry name" value="ABC_TM1"/>
    <property type="match status" value="1"/>
</dbReference>
<feature type="transmembrane region" description="Helical" evidence="7">
    <location>
        <begin position="167"/>
        <end position="186"/>
    </location>
</feature>
<evidence type="ECO:0000256" key="6">
    <source>
        <dbReference type="ARBA" id="ARBA00023136"/>
    </source>
</evidence>
<evidence type="ECO:0000256" key="4">
    <source>
        <dbReference type="ARBA" id="ARBA00022692"/>
    </source>
</evidence>
<evidence type="ECO:0000256" key="1">
    <source>
        <dbReference type="ARBA" id="ARBA00004651"/>
    </source>
</evidence>
<dbReference type="EMBL" id="CP042260">
    <property type="protein sequence ID" value="QDY65414.1"/>
    <property type="molecule type" value="Genomic_DNA"/>
</dbReference>
<reference evidence="9 10" key="1">
    <citation type="submission" date="2019-07" db="EMBL/GenBank/DDBJ databases">
        <title>Complete Genome Sequence of drought tolerant Plant Growth-Promoting Rhizobacterium Glutamicibacter halophytocola DR408.</title>
        <authorList>
            <person name="Nishu S.D."/>
            <person name="Lee T.K."/>
        </authorList>
    </citation>
    <scope>NUCLEOTIDE SEQUENCE [LARGE SCALE GENOMIC DNA]</scope>
    <source>
        <strain evidence="9 10">DR408</strain>
    </source>
</reference>
<comment type="similarity">
    <text evidence="7">Belongs to the binding-protein-dependent transport system permease family.</text>
</comment>
<organism evidence="9 10">
    <name type="scientific">Glutamicibacter halophytocola</name>
    <dbReference type="NCBI Taxonomy" id="1933880"/>
    <lineage>
        <taxon>Bacteria</taxon>
        <taxon>Bacillati</taxon>
        <taxon>Actinomycetota</taxon>
        <taxon>Actinomycetes</taxon>
        <taxon>Micrococcales</taxon>
        <taxon>Micrococcaceae</taxon>
        <taxon>Glutamicibacter</taxon>
    </lineage>
</organism>
<keyword evidence="2 7" id="KW-0813">Transport</keyword>
<dbReference type="Proteomes" id="UP000320717">
    <property type="component" value="Chromosome"/>
</dbReference>
<evidence type="ECO:0000313" key="9">
    <source>
        <dbReference type="EMBL" id="QDY65414.1"/>
    </source>
</evidence>
<evidence type="ECO:0000256" key="7">
    <source>
        <dbReference type="RuleBase" id="RU363032"/>
    </source>
</evidence>